<dbReference type="SMART" id="SM00174">
    <property type="entry name" value="RHO"/>
    <property type="match status" value="1"/>
</dbReference>
<keyword evidence="2" id="KW-0342">GTP-binding</keyword>
<dbReference type="PROSITE" id="PS51419">
    <property type="entry name" value="RAB"/>
    <property type="match status" value="1"/>
</dbReference>
<comment type="caution">
    <text evidence="3">The sequence shown here is derived from an EMBL/GenBank/DDBJ whole genome shotgun (WGS) entry which is preliminary data.</text>
</comment>
<dbReference type="Pfam" id="PF00071">
    <property type="entry name" value="Ras"/>
    <property type="match status" value="1"/>
</dbReference>
<reference evidence="3" key="1">
    <citation type="submission" date="2020-04" db="EMBL/GenBank/DDBJ databases">
        <authorList>
            <person name="Alioto T."/>
            <person name="Alioto T."/>
            <person name="Gomez Garrido J."/>
        </authorList>
    </citation>
    <scope>NUCLEOTIDE SEQUENCE</scope>
    <source>
        <strain evidence="3">A484AB</strain>
    </source>
</reference>
<dbReference type="GO" id="GO:0003924">
    <property type="term" value="F:GTPase activity"/>
    <property type="evidence" value="ECO:0007669"/>
    <property type="project" value="InterPro"/>
</dbReference>
<dbReference type="PANTHER" id="PTHR24072">
    <property type="entry name" value="RHO FAMILY GTPASE"/>
    <property type="match status" value="1"/>
</dbReference>
<dbReference type="NCBIfam" id="TIGR00231">
    <property type="entry name" value="small_GTP"/>
    <property type="match status" value="1"/>
</dbReference>
<dbReference type="OrthoDB" id="8830751at2759"/>
<dbReference type="PROSITE" id="PS51421">
    <property type="entry name" value="RAS"/>
    <property type="match status" value="1"/>
</dbReference>
<dbReference type="SMART" id="SM00173">
    <property type="entry name" value="RAS"/>
    <property type="match status" value="1"/>
</dbReference>
<dbReference type="InterPro" id="IPR005225">
    <property type="entry name" value="Small_GTP-bd"/>
</dbReference>
<keyword evidence="4" id="KW-1185">Reference proteome</keyword>
<dbReference type="InterPro" id="IPR003578">
    <property type="entry name" value="Small_GTPase_Rho"/>
</dbReference>
<proteinExistence type="predicted"/>
<sequence length="131" mass="15105">MAANSSRYHMATLKIVLVGSEAVGKTSLLIRFHQNTFPSLYVPTVFDSYWKEVSVDGNEYGLLLWDNSGNDDYIRLRPLSYPQTDVFLVCFDINNRESFVQLQNTWLPEVKRYQHGTPIIIVGNKMDIRSE</sequence>
<dbReference type="GO" id="GO:0007264">
    <property type="term" value="P:small GTPase-mediated signal transduction"/>
    <property type="evidence" value="ECO:0007669"/>
    <property type="project" value="InterPro"/>
</dbReference>
<dbReference type="EMBL" id="CACRXK020010748">
    <property type="protein sequence ID" value="CAB4020040.1"/>
    <property type="molecule type" value="Genomic_DNA"/>
</dbReference>
<dbReference type="SMART" id="SM00175">
    <property type="entry name" value="RAB"/>
    <property type="match status" value="1"/>
</dbReference>
<evidence type="ECO:0000256" key="2">
    <source>
        <dbReference type="ARBA" id="ARBA00023134"/>
    </source>
</evidence>
<dbReference type="CDD" id="cd00157">
    <property type="entry name" value="Rho"/>
    <property type="match status" value="1"/>
</dbReference>
<dbReference type="PROSITE" id="PS51420">
    <property type="entry name" value="RHO"/>
    <property type="match status" value="1"/>
</dbReference>
<organism evidence="3 4">
    <name type="scientific">Paramuricea clavata</name>
    <name type="common">Red gorgonian</name>
    <name type="synonym">Violescent sea-whip</name>
    <dbReference type="NCBI Taxonomy" id="317549"/>
    <lineage>
        <taxon>Eukaryota</taxon>
        <taxon>Metazoa</taxon>
        <taxon>Cnidaria</taxon>
        <taxon>Anthozoa</taxon>
        <taxon>Octocorallia</taxon>
        <taxon>Malacalcyonacea</taxon>
        <taxon>Plexauridae</taxon>
        <taxon>Paramuricea</taxon>
    </lineage>
</organism>
<accession>A0A7D9EYD9</accession>
<protein>
    <submittedName>
        <fullName evidence="3">Ras-related Rac1</fullName>
    </submittedName>
</protein>
<evidence type="ECO:0000313" key="4">
    <source>
        <dbReference type="Proteomes" id="UP001152795"/>
    </source>
</evidence>
<feature type="non-terminal residue" evidence="3">
    <location>
        <position position="131"/>
    </location>
</feature>
<dbReference type="PRINTS" id="PR00449">
    <property type="entry name" value="RASTRNSFRMNG"/>
</dbReference>
<dbReference type="Proteomes" id="UP001152795">
    <property type="component" value="Unassembled WGS sequence"/>
</dbReference>
<dbReference type="InterPro" id="IPR027417">
    <property type="entry name" value="P-loop_NTPase"/>
</dbReference>
<evidence type="ECO:0000256" key="1">
    <source>
        <dbReference type="ARBA" id="ARBA00022741"/>
    </source>
</evidence>
<dbReference type="Gene3D" id="3.40.50.300">
    <property type="entry name" value="P-loop containing nucleotide triphosphate hydrolases"/>
    <property type="match status" value="1"/>
</dbReference>
<dbReference type="SUPFAM" id="SSF52540">
    <property type="entry name" value="P-loop containing nucleoside triphosphate hydrolases"/>
    <property type="match status" value="1"/>
</dbReference>
<name>A0A7D9EYD9_PARCT</name>
<gene>
    <name evidence="3" type="ORF">PACLA_8A017378</name>
</gene>
<dbReference type="InterPro" id="IPR001806">
    <property type="entry name" value="Small_GTPase"/>
</dbReference>
<evidence type="ECO:0000313" key="3">
    <source>
        <dbReference type="EMBL" id="CAB4020040.1"/>
    </source>
</evidence>
<dbReference type="GO" id="GO:0005525">
    <property type="term" value="F:GTP binding"/>
    <property type="evidence" value="ECO:0007669"/>
    <property type="project" value="UniProtKB-KW"/>
</dbReference>
<dbReference type="AlphaFoldDB" id="A0A7D9EYD9"/>
<keyword evidence="1" id="KW-0547">Nucleotide-binding</keyword>